<keyword evidence="5" id="KW-1185">Reference proteome</keyword>
<dbReference type="Pfam" id="PF00931">
    <property type="entry name" value="NB-ARC"/>
    <property type="match status" value="1"/>
</dbReference>
<dbReference type="PANTHER" id="PTHR47691">
    <property type="entry name" value="REGULATOR-RELATED"/>
    <property type="match status" value="1"/>
</dbReference>
<gene>
    <name evidence="4" type="ORF">Mam01_71260</name>
</gene>
<dbReference type="PANTHER" id="PTHR47691:SF3">
    <property type="entry name" value="HTH-TYPE TRANSCRIPTIONAL REGULATOR RV0890C-RELATED"/>
    <property type="match status" value="1"/>
</dbReference>
<reference evidence="4 5" key="1">
    <citation type="submission" date="2021-01" db="EMBL/GenBank/DDBJ databases">
        <title>Whole genome shotgun sequence of Microbispora amethystogenes NBRC 101907.</title>
        <authorList>
            <person name="Komaki H."/>
            <person name="Tamura T."/>
        </authorList>
    </citation>
    <scope>NUCLEOTIDE SEQUENCE [LARGE SCALE GENOMIC DNA]</scope>
    <source>
        <strain evidence="4 5">NBRC 101907</strain>
    </source>
</reference>
<evidence type="ECO:0000259" key="3">
    <source>
        <dbReference type="Pfam" id="PF00931"/>
    </source>
</evidence>
<dbReference type="Gene3D" id="1.25.40.10">
    <property type="entry name" value="Tetratricopeptide repeat domain"/>
    <property type="match status" value="2"/>
</dbReference>
<feature type="transmembrane region" description="Helical" evidence="2">
    <location>
        <begin position="12"/>
        <end position="30"/>
    </location>
</feature>
<dbReference type="SUPFAM" id="SSF48452">
    <property type="entry name" value="TPR-like"/>
    <property type="match status" value="2"/>
</dbReference>
<dbReference type="SUPFAM" id="SSF52540">
    <property type="entry name" value="P-loop containing nucleoside triphosphate hydrolases"/>
    <property type="match status" value="1"/>
</dbReference>
<keyword evidence="2" id="KW-0472">Membrane</keyword>
<dbReference type="EMBL" id="BOOB01000082">
    <property type="protein sequence ID" value="GIH36962.1"/>
    <property type="molecule type" value="Genomic_DNA"/>
</dbReference>
<dbReference type="Gene3D" id="3.40.50.300">
    <property type="entry name" value="P-loop containing nucleotide triphosphate hydrolases"/>
    <property type="match status" value="1"/>
</dbReference>
<organism evidence="4 5">
    <name type="scientific">Microbispora amethystogenes</name>
    <dbReference type="NCBI Taxonomy" id="1427754"/>
    <lineage>
        <taxon>Bacteria</taxon>
        <taxon>Bacillati</taxon>
        <taxon>Actinomycetota</taxon>
        <taxon>Actinomycetes</taxon>
        <taxon>Streptosporangiales</taxon>
        <taxon>Streptosporangiaceae</taxon>
        <taxon>Microbispora</taxon>
    </lineage>
</organism>
<dbReference type="InterPro" id="IPR036388">
    <property type="entry name" value="WH-like_DNA-bd_sf"/>
</dbReference>
<dbReference type="Proteomes" id="UP000651728">
    <property type="component" value="Unassembled WGS sequence"/>
</dbReference>
<feature type="transmembrane region" description="Helical" evidence="2">
    <location>
        <begin position="42"/>
        <end position="60"/>
    </location>
</feature>
<dbReference type="InterPro" id="IPR027417">
    <property type="entry name" value="P-loop_NTPase"/>
</dbReference>
<keyword evidence="1" id="KW-0677">Repeat</keyword>
<dbReference type="PRINTS" id="PR00364">
    <property type="entry name" value="DISEASERSIST"/>
</dbReference>
<dbReference type="InterPro" id="IPR002182">
    <property type="entry name" value="NB-ARC"/>
</dbReference>
<dbReference type="Gene3D" id="1.10.10.10">
    <property type="entry name" value="Winged helix-like DNA-binding domain superfamily/Winged helix DNA-binding domain"/>
    <property type="match status" value="1"/>
</dbReference>
<evidence type="ECO:0000256" key="2">
    <source>
        <dbReference type="SAM" id="Phobius"/>
    </source>
</evidence>
<dbReference type="RefSeq" id="WP_204289614.1">
    <property type="nucleotide sequence ID" value="NZ_BAABEJ010000007.1"/>
</dbReference>
<dbReference type="SMART" id="SM00028">
    <property type="entry name" value="TPR"/>
    <property type="match status" value="7"/>
</dbReference>
<dbReference type="Pfam" id="PF13424">
    <property type="entry name" value="TPR_12"/>
    <property type="match status" value="3"/>
</dbReference>
<keyword evidence="2" id="KW-1133">Transmembrane helix</keyword>
<evidence type="ECO:0000313" key="5">
    <source>
        <dbReference type="Proteomes" id="UP000651728"/>
    </source>
</evidence>
<comment type="caution">
    <text evidence="4">The sequence shown here is derived from an EMBL/GenBank/DDBJ whole genome shotgun (WGS) entry which is preliminary data.</text>
</comment>
<name>A0ABQ4FQB9_9ACTN</name>
<dbReference type="InterPro" id="IPR011990">
    <property type="entry name" value="TPR-like_helical_dom_sf"/>
</dbReference>
<evidence type="ECO:0000313" key="4">
    <source>
        <dbReference type="EMBL" id="GIH36962.1"/>
    </source>
</evidence>
<protein>
    <recommendedName>
        <fullName evidence="3">NB-ARC domain-containing protein</fullName>
    </recommendedName>
</protein>
<dbReference type="InterPro" id="IPR019734">
    <property type="entry name" value="TPR_rpt"/>
</dbReference>
<feature type="domain" description="NB-ARC" evidence="3">
    <location>
        <begin position="115"/>
        <end position="266"/>
    </location>
</feature>
<accession>A0ABQ4FQB9</accession>
<proteinExistence type="predicted"/>
<keyword evidence="2" id="KW-0812">Transmembrane</keyword>
<dbReference type="InterPro" id="IPR042197">
    <property type="entry name" value="Apaf_helical"/>
</dbReference>
<dbReference type="Gene3D" id="1.10.8.430">
    <property type="entry name" value="Helical domain of apoptotic protease-activating factors"/>
    <property type="match status" value="1"/>
</dbReference>
<evidence type="ECO:0000256" key="1">
    <source>
        <dbReference type="ARBA" id="ARBA00022737"/>
    </source>
</evidence>
<sequence length="903" mass="101300">MTSTQRFRHIIPFIAALVTAVAVFAGIVAGVNDGDGLGQEQFIFAVVASMLSGGIAFWQVKDQVGKQRQEIPVANGTHLPQGRLYQLPPDIEDFTGRAEDAAELARLLISRRADTAVVVTALSGKGGVGKTTLALHIAHRVRNQFPDGQLYVNLRGAEAQVLDPAEVLGRFLRELGVDSASVPEHLEDRARMYRAQLADRRILLLLDNARNEQQIRPLLPGSASCAVLITSRSRLAALSGAHIHALDVMTTEQALDLLRHIVGKGRVAAEPEAAGEIVRLCGRLPLAIRIAGARLASRQTDRLAGFAARLRDEQHRLDLLKVGDLEVRANFALSYQGCDEGLRRAFRLLGVLKAADFSAWTLAALAGVSLQAAEEMLERLVDAELIEIGGEDRTGIRRYRFHDLLRVFARERLAEEESETERDRALTRLLELYISLATNVSVLLEPGGYGEPMQVDPALLQAIRRDPREYFLTHETTFLLGVEIAGEAELWRHAWRLTSALPATSLWPSDWSTWVRVHRIGLDAAQRDGSREGEAEIRSQMGAIHRAQGDYASAEQHLRMSAEIAEEIGDELRGAIALSVLGDTYRYTGRLDQGVRCFTQALDVFRRRDIPRYVAWALNGLGDLQRGQSKWQGAIDSFSECIEIFDQLGDRLESARARVRFGIVYRDQCLYVEAERLYLNGLGVISEFGDRRWEARTLRQLGVLWRNMGRTNQAIKALNEAQEIFEELVDRRGVAVVLRNKGDAYRRAGDYKAALECLEDALVRFQELGDRRWQARSRMSIADTIRHAERWEEVDAHLKAASIILQEIDDRPGQARLLRTFGLFQARQRHWQPAIEAYQESRTIYEALGDRAWAARTMAEEAAVHQAKGDEEAWRDLRQRAEQMCRDCGARTDDEVGLWLTSW</sequence>